<dbReference type="AlphaFoldDB" id="A0A7W5A0V1"/>
<proteinExistence type="predicted"/>
<gene>
    <name evidence="2" type="ORF">FHS12_000362</name>
</gene>
<organism evidence="2 3">
    <name type="scientific">Nocardioides albus</name>
    <dbReference type="NCBI Taxonomy" id="1841"/>
    <lineage>
        <taxon>Bacteria</taxon>
        <taxon>Bacillati</taxon>
        <taxon>Actinomycetota</taxon>
        <taxon>Actinomycetes</taxon>
        <taxon>Propionibacteriales</taxon>
        <taxon>Nocardioidaceae</taxon>
        <taxon>Nocardioides</taxon>
    </lineage>
</organism>
<sequence>MCGPHDCPDDPDPVSDPTADHDPEPDDQSAAGFEPL</sequence>
<comment type="caution">
    <text evidence="2">The sequence shown here is derived from an EMBL/GenBank/DDBJ whole genome shotgun (WGS) entry which is preliminary data.</text>
</comment>
<dbReference type="Proteomes" id="UP000577707">
    <property type="component" value="Unassembled WGS sequence"/>
</dbReference>
<evidence type="ECO:0000313" key="2">
    <source>
        <dbReference type="EMBL" id="MBB3087439.1"/>
    </source>
</evidence>
<evidence type="ECO:0000313" key="3">
    <source>
        <dbReference type="Proteomes" id="UP000577707"/>
    </source>
</evidence>
<dbReference type="EMBL" id="JACHXG010000001">
    <property type="protein sequence ID" value="MBB3087439.1"/>
    <property type="molecule type" value="Genomic_DNA"/>
</dbReference>
<keyword evidence="3" id="KW-1185">Reference proteome</keyword>
<accession>A0A7W5A0V1</accession>
<evidence type="ECO:0000256" key="1">
    <source>
        <dbReference type="SAM" id="MobiDB-lite"/>
    </source>
</evidence>
<reference evidence="2 3" key="1">
    <citation type="submission" date="2020-08" db="EMBL/GenBank/DDBJ databases">
        <title>Genomic Encyclopedia of Type Strains, Phase III (KMG-III): the genomes of soil and plant-associated and newly described type strains.</title>
        <authorList>
            <person name="Whitman W."/>
        </authorList>
    </citation>
    <scope>NUCLEOTIDE SEQUENCE [LARGE SCALE GENOMIC DNA]</scope>
    <source>
        <strain evidence="2 3">CECT 3302</strain>
    </source>
</reference>
<name>A0A7W5A0V1_9ACTN</name>
<feature type="region of interest" description="Disordered" evidence="1">
    <location>
        <begin position="1"/>
        <end position="36"/>
    </location>
</feature>
<protein>
    <submittedName>
        <fullName evidence="2">Uncharacterized protein</fullName>
    </submittedName>
</protein>